<dbReference type="InterPro" id="IPR011765">
    <property type="entry name" value="Pept_M16_N"/>
</dbReference>
<dbReference type="PANTHER" id="PTHR43690">
    <property type="entry name" value="NARDILYSIN"/>
    <property type="match status" value="1"/>
</dbReference>
<keyword evidence="9" id="KW-1185">Reference proteome</keyword>
<protein>
    <submittedName>
        <fullName evidence="8">Zinc protease</fullName>
        <ecNumber evidence="8">3.4.24.-</ecNumber>
    </submittedName>
</protein>
<dbReference type="InterPro" id="IPR011249">
    <property type="entry name" value="Metalloenz_LuxS/M16"/>
</dbReference>
<comment type="similarity">
    <text evidence="1">Belongs to the peptidase M16 family.</text>
</comment>
<dbReference type="EC" id="3.4.24.-" evidence="8"/>
<reference evidence="8" key="1">
    <citation type="submission" date="2020-08" db="EMBL/GenBank/DDBJ databases">
        <title>Genomic Encyclopedia of Type Strains, Phase III (KMG-III): the genomes of soil and plant-associated and newly described type strains.</title>
        <authorList>
            <person name="Whitman W."/>
        </authorList>
    </citation>
    <scope>NUCLEOTIDE SEQUENCE [LARGE SCALE GENOMIC DNA]</scope>
    <source>
        <strain evidence="8">CECT 8628</strain>
    </source>
</reference>
<evidence type="ECO:0000313" key="9">
    <source>
        <dbReference type="Proteomes" id="UP000539265"/>
    </source>
</evidence>
<sequence>MNFTHKFSVAALSFVLLAGEISAQQVKKKAAAPAKAKTSQAAVPSPATISGGLPLDPEVLKGKLPNGLTYYIRKNNEPKNRAVLYLVTKAGSVLENEDQQGLAHFTEHMAFNGTRDFPKNDLVNYLQKSGIKFGADLNAYTSFDETVYQLPVPTDSVKVFQNGFNILANWAAYQTFDPKEINDERGVVLEEERAGGKNAEERLRNQTLPVLLNNSRYAQRLPIGKEDILKTFKPEAITSYYHDWYRPDLQAVIAVGDFDPAQVLALIKNDFSSLKNPENEKPRTYYSVPPTTGTVVKIATDKEFPYTLAEIIVKHPETIVKTSADYMQSIRIQLFNAMLNDRLNELLQKANPPFLYGQSAYGAFTGRQDAFTTLAVAKPGELETAIKAAVAETERIRQFGFTLTELERAKQNALLGVDNAYKERDKTQSAYFVGQYQQNFLTGGATPGVSFAYNYYINNIGKITLAELNAMAAKFVSDQNRVIIVEAPDKDKDKLPNEATLLTWIADAGKGLKPYIDYTTDKPLLEKLPVAGKTVSTQVDSLIGTTTLMLSNGVKVILKPTQFKNDQILINGYAFGGTSLASDQDYTSAGMAADIISGSGIAGFTQAELDKKLSGKNVRVSPYISDVAQGISASASPRDFETAMQLIYLYFTQPRKDQNIWDSNVSQTKSVLATRNLDPGSIFSDTISSTLSKHNIRGMVVTPELLASASLDKAYAFYQDRFADASGFVFTLVGSFTVDQVKPYLEAYFGGLPASNKKETYKVLDINPPAGQLKKIVNKGIGDKSNVELVFSGSYDYNEDNNVQVDALEAIMQIKLDERLREKDGKVYSPGVKASYKKVPEGRYSFTVYFECAPANVDSLVAETMDEISKIKQNGALPLDIQKFAVTDARSTQVQLKENIFWAGYLGSCSQNSEDPDAILKHVGDLDKVTPQSTKEAANKYLSGNNLIKFILLPEKK</sequence>
<evidence type="ECO:0000256" key="2">
    <source>
        <dbReference type="ARBA" id="ARBA00022670"/>
    </source>
</evidence>
<keyword evidence="2 8" id="KW-0645">Protease</keyword>
<comment type="caution">
    <text evidence="8">The sequence shown here is derived from an EMBL/GenBank/DDBJ whole genome shotgun (WGS) entry which is preliminary data.</text>
</comment>
<dbReference type="EMBL" id="JACHWX010000002">
    <property type="protein sequence ID" value="MBB3054709.1"/>
    <property type="molecule type" value="Genomic_DNA"/>
</dbReference>
<dbReference type="AlphaFoldDB" id="A0A839SDH0"/>
<dbReference type="SUPFAM" id="SSF63411">
    <property type="entry name" value="LuxS/MPP-like metallohydrolase"/>
    <property type="match status" value="4"/>
</dbReference>
<evidence type="ECO:0000256" key="4">
    <source>
        <dbReference type="ARBA" id="ARBA00022833"/>
    </source>
</evidence>
<evidence type="ECO:0000256" key="3">
    <source>
        <dbReference type="ARBA" id="ARBA00022801"/>
    </source>
</evidence>
<dbReference type="InterPro" id="IPR007863">
    <property type="entry name" value="Peptidase_M16_C"/>
</dbReference>
<keyword evidence="4" id="KW-0862">Zinc</keyword>
<dbReference type="Gene3D" id="3.30.830.10">
    <property type="entry name" value="Metalloenzyme, LuxS/M16 peptidase-like"/>
    <property type="match status" value="4"/>
</dbReference>
<accession>A0A839SDH0</accession>
<name>A0A839SDH0_9SPHI</name>
<evidence type="ECO:0000256" key="5">
    <source>
        <dbReference type="ARBA" id="ARBA00023049"/>
    </source>
</evidence>
<dbReference type="Proteomes" id="UP000539265">
    <property type="component" value="Unassembled WGS sequence"/>
</dbReference>
<keyword evidence="5" id="KW-0482">Metalloprotease</keyword>
<gene>
    <name evidence="8" type="ORF">FHS11_001119</name>
</gene>
<feature type="domain" description="Peptidase M16 C-terminal" evidence="7">
    <location>
        <begin position="709"/>
        <end position="875"/>
    </location>
</feature>
<keyword evidence="3 8" id="KW-0378">Hydrolase</keyword>
<dbReference type="Pfam" id="PF00675">
    <property type="entry name" value="Peptidase_M16"/>
    <property type="match status" value="1"/>
</dbReference>
<dbReference type="GO" id="GO:0008237">
    <property type="term" value="F:metallopeptidase activity"/>
    <property type="evidence" value="ECO:0007669"/>
    <property type="project" value="UniProtKB-KW"/>
</dbReference>
<dbReference type="OrthoDB" id="9811314at2"/>
<dbReference type="GO" id="GO:0006508">
    <property type="term" value="P:proteolysis"/>
    <property type="evidence" value="ECO:0007669"/>
    <property type="project" value="UniProtKB-KW"/>
</dbReference>
<dbReference type="GO" id="GO:0046872">
    <property type="term" value="F:metal ion binding"/>
    <property type="evidence" value="ECO:0007669"/>
    <property type="project" value="InterPro"/>
</dbReference>
<proteinExistence type="inferred from homology"/>
<dbReference type="RefSeq" id="WP_096356494.1">
    <property type="nucleotide sequence ID" value="NZ_AP017313.1"/>
</dbReference>
<evidence type="ECO:0000313" key="8">
    <source>
        <dbReference type="EMBL" id="MBB3054709.1"/>
    </source>
</evidence>
<evidence type="ECO:0000259" key="6">
    <source>
        <dbReference type="Pfam" id="PF00675"/>
    </source>
</evidence>
<organism evidence="8 9">
    <name type="scientific">Mucilaginibacter gotjawali</name>
    <dbReference type="NCBI Taxonomy" id="1550579"/>
    <lineage>
        <taxon>Bacteria</taxon>
        <taxon>Pseudomonadati</taxon>
        <taxon>Bacteroidota</taxon>
        <taxon>Sphingobacteriia</taxon>
        <taxon>Sphingobacteriales</taxon>
        <taxon>Sphingobacteriaceae</taxon>
        <taxon>Mucilaginibacter</taxon>
    </lineage>
</organism>
<dbReference type="Pfam" id="PF05193">
    <property type="entry name" value="Peptidase_M16_C"/>
    <property type="match status" value="2"/>
</dbReference>
<dbReference type="InterPro" id="IPR050626">
    <property type="entry name" value="Peptidase_M16"/>
</dbReference>
<evidence type="ECO:0000256" key="1">
    <source>
        <dbReference type="ARBA" id="ARBA00007261"/>
    </source>
</evidence>
<feature type="domain" description="Peptidase M16 C-terminal" evidence="7">
    <location>
        <begin position="232"/>
        <end position="412"/>
    </location>
</feature>
<dbReference type="PANTHER" id="PTHR43690:SF17">
    <property type="entry name" value="PROTEIN YHJJ"/>
    <property type="match status" value="1"/>
</dbReference>
<feature type="domain" description="Peptidase M16 N-terminal" evidence="6">
    <location>
        <begin position="74"/>
        <end position="206"/>
    </location>
</feature>
<evidence type="ECO:0000259" key="7">
    <source>
        <dbReference type="Pfam" id="PF05193"/>
    </source>
</evidence>